<feature type="transmembrane region" description="Helical" evidence="6">
    <location>
        <begin position="66"/>
        <end position="90"/>
    </location>
</feature>
<feature type="transmembrane region" description="Helical" evidence="6">
    <location>
        <begin position="194"/>
        <end position="217"/>
    </location>
</feature>
<dbReference type="Proteomes" id="UP000248764">
    <property type="component" value="Unassembled WGS sequence"/>
</dbReference>
<organism evidence="7 8">
    <name type="scientific">Jiangella anatolica</name>
    <dbReference type="NCBI Taxonomy" id="2670374"/>
    <lineage>
        <taxon>Bacteria</taxon>
        <taxon>Bacillati</taxon>
        <taxon>Actinomycetota</taxon>
        <taxon>Actinomycetes</taxon>
        <taxon>Jiangellales</taxon>
        <taxon>Jiangellaceae</taxon>
        <taxon>Jiangella</taxon>
    </lineage>
</organism>
<dbReference type="Gene3D" id="1.20.1740.10">
    <property type="entry name" value="Amino acid/polyamine transporter I"/>
    <property type="match status" value="1"/>
</dbReference>
<dbReference type="PANTHER" id="PTHR42770:SF7">
    <property type="entry name" value="MEMBRANE PROTEIN"/>
    <property type="match status" value="1"/>
</dbReference>
<evidence type="ECO:0000313" key="8">
    <source>
        <dbReference type="Proteomes" id="UP000248764"/>
    </source>
</evidence>
<evidence type="ECO:0000256" key="1">
    <source>
        <dbReference type="ARBA" id="ARBA00004651"/>
    </source>
</evidence>
<gene>
    <name evidence="7" type="ORF">C1I92_13885</name>
</gene>
<feature type="transmembrane region" description="Helical" evidence="6">
    <location>
        <begin position="237"/>
        <end position="260"/>
    </location>
</feature>
<feature type="transmembrane region" description="Helical" evidence="6">
    <location>
        <begin position="96"/>
        <end position="114"/>
    </location>
</feature>
<feature type="transmembrane region" description="Helical" evidence="6">
    <location>
        <begin position="296"/>
        <end position="328"/>
    </location>
</feature>
<dbReference type="GO" id="GO:0022857">
    <property type="term" value="F:transmembrane transporter activity"/>
    <property type="evidence" value="ECO:0007669"/>
    <property type="project" value="InterPro"/>
</dbReference>
<sequence length="388" mass="38750">MIGTGVFVAWSPAASAAGPWLLAGLAVAAFVAFCNATSTAQLAAVHPRAGGAYHYGVARLGRSWGALAGYAFVLGKSASCATAALAVGAYLWPSQAVPVALVAVVVVTAVNLAGVTKTARVGAVLVALVVAVLAVVVGAGLGGAGVASDWSAGSSGGLFGVLGSAAVLFYAFAGYARIATLGEEVRDPSAVPRAVVISLASVLVLYAVVGVTVLLVLGSSEVASSSQPLRDVADAAGAGWLSPVVAVAAAVAALGALLSLQAGVGRTAFAMASSGDLPGWLAAVHPRRKVPHRAELASAVVTVLFVLIGDLATTLGASAFAVLVYYAIANAASWRLAPSERRWPRWLSAVGLVSCLLLAVSLPWRTVLVGAAGLLVVMAVRWALLRRG</sequence>
<dbReference type="Pfam" id="PF13520">
    <property type="entry name" value="AA_permease_2"/>
    <property type="match status" value="1"/>
</dbReference>
<keyword evidence="4 6" id="KW-1133">Transmembrane helix</keyword>
<comment type="subcellular location">
    <subcellularLocation>
        <location evidence="1">Cell membrane</location>
        <topology evidence="1">Multi-pass membrane protein</topology>
    </subcellularLocation>
</comment>
<evidence type="ECO:0000256" key="3">
    <source>
        <dbReference type="ARBA" id="ARBA00022692"/>
    </source>
</evidence>
<dbReference type="EMBL" id="POTW01000028">
    <property type="protein sequence ID" value="PZF83187.1"/>
    <property type="molecule type" value="Genomic_DNA"/>
</dbReference>
<name>A0A2W2C574_9ACTN</name>
<comment type="caution">
    <text evidence="7">The sequence shown here is derived from an EMBL/GenBank/DDBJ whole genome shotgun (WGS) entry which is preliminary data.</text>
</comment>
<feature type="transmembrane region" description="Helical" evidence="6">
    <location>
        <begin position="367"/>
        <end position="385"/>
    </location>
</feature>
<evidence type="ECO:0000256" key="4">
    <source>
        <dbReference type="ARBA" id="ARBA00022989"/>
    </source>
</evidence>
<dbReference type="PANTHER" id="PTHR42770">
    <property type="entry name" value="AMINO ACID TRANSPORTER-RELATED"/>
    <property type="match status" value="1"/>
</dbReference>
<feature type="transmembrane region" description="Helical" evidence="6">
    <location>
        <begin position="121"/>
        <end position="144"/>
    </location>
</feature>
<keyword evidence="2" id="KW-1003">Cell membrane</keyword>
<feature type="transmembrane region" description="Helical" evidence="6">
    <location>
        <begin position="20"/>
        <end position="45"/>
    </location>
</feature>
<dbReference type="PIRSF" id="PIRSF006060">
    <property type="entry name" value="AA_transporter"/>
    <property type="match status" value="1"/>
</dbReference>
<evidence type="ECO:0000256" key="6">
    <source>
        <dbReference type="SAM" id="Phobius"/>
    </source>
</evidence>
<keyword evidence="5 6" id="KW-0472">Membrane</keyword>
<evidence type="ECO:0000256" key="5">
    <source>
        <dbReference type="ARBA" id="ARBA00023136"/>
    </source>
</evidence>
<keyword evidence="8" id="KW-1185">Reference proteome</keyword>
<protein>
    <submittedName>
        <fullName evidence="7">Amino acid permease</fullName>
    </submittedName>
</protein>
<proteinExistence type="predicted"/>
<dbReference type="InterPro" id="IPR050367">
    <property type="entry name" value="APC_superfamily"/>
</dbReference>
<evidence type="ECO:0000256" key="2">
    <source>
        <dbReference type="ARBA" id="ARBA00022475"/>
    </source>
</evidence>
<evidence type="ECO:0000313" key="7">
    <source>
        <dbReference type="EMBL" id="PZF83187.1"/>
    </source>
</evidence>
<feature type="transmembrane region" description="Helical" evidence="6">
    <location>
        <begin position="150"/>
        <end position="173"/>
    </location>
</feature>
<dbReference type="InterPro" id="IPR002293">
    <property type="entry name" value="AA/rel_permease1"/>
</dbReference>
<reference evidence="7 8" key="1">
    <citation type="submission" date="2018-01" db="EMBL/GenBank/DDBJ databases">
        <title>Draft genome sequence of Jiangella sp. GTF31.</title>
        <authorList>
            <person name="Sahin N."/>
            <person name="Ay H."/>
            <person name="Saygin H."/>
        </authorList>
    </citation>
    <scope>NUCLEOTIDE SEQUENCE [LARGE SCALE GENOMIC DNA]</scope>
    <source>
        <strain evidence="7 8">GTF31</strain>
    </source>
</reference>
<dbReference type="AlphaFoldDB" id="A0A2W2C574"/>
<dbReference type="GO" id="GO:0005886">
    <property type="term" value="C:plasma membrane"/>
    <property type="evidence" value="ECO:0007669"/>
    <property type="project" value="UniProtKB-SubCell"/>
</dbReference>
<accession>A0A2W2C574</accession>
<keyword evidence="3 6" id="KW-0812">Transmembrane</keyword>